<feature type="region of interest" description="Disordered" evidence="1">
    <location>
        <begin position="32"/>
        <end position="54"/>
    </location>
</feature>
<feature type="compositionally biased region" description="Polar residues" evidence="1">
    <location>
        <begin position="32"/>
        <end position="43"/>
    </location>
</feature>
<organism evidence="2 3">
    <name type="scientific">Chryseolinea serpens</name>
    <dbReference type="NCBI Taxonomy" id="947013"/>
    <lineage>
        <taxon>Bacteria</taxon>
        <taxon>Pseudomonadati</taxon>
        <taxon>Bacteroidota</taxon>
        <taxon>Cytophagia</taxon>
        <taxon>Cytophagales</taxon>
        <taxon>Fulvivirgaceae</taxon>
        <taxon>Chryseolinea</taxon>
    </lineage>
</organism>
<protein>
    <submittedName>
        <fullName evidence="2">Uncharacterized protein</fullName>
    </submittedName>
</protein>
<evidence type="ECO:0000313" key="2">
    <source>
        <dbReference type="EMBL" id="SHG68568.1"/>
    </source>
</evidence>
<dbReference type="Proteomes" id="UP000184212">
    <property type="component" value="Unassembled WGS sequence"/>
</dbReference>
<proteinExistence type="predicted"/>
<gene>
    <name evidence="2" type="ORF">SAMN04488109_1398</name>
</gene>
<accession>A0A1M5LU37</accession>
<reference evidence="2 3" key="1">
    <citation type="submission" date="2016-11" db="EMBL/GenBank/DDBJ databases">
        <authorList>
            <person name="Jaros S."/>
            <person name="Januszkiewicz K."/>
            <person name="Wedrychowicz H."/>
        </authorList>
    </citation>
    <scope>NUCLEOTIDE SEQUENCE [LARGE SCALE GENOMIC DNA]</scope>
    <source>
        <strain evidence="2 3">DSM 24574</strain>
    </source>
</reference>
<keyword evidence="3" id="KW-1185">Reference proteome</keyword>
<dbReference type="STRING" id="947013.SAMN04488109_1398"/>
<dbReference type="EMBL" id="FQWQ01000001">
    <property type="protein sequence ID" value="SHG68568.1"/>
    <property type="molecule type" value="Genomic_DNA"/>
</dbReference>
<sequence>MKSKVIFLIAGAAVVTLSFTFVTNTRTVKAVSTNNSSKVSHNEPTGGLVSEDKF</sequence>
<evidence type="ECO:0000256" key="1">
    <source>
        <dbReference type="SAM" id="MobiDB-lite"/>
    </source>
</evidence>
<evidence type="ECO:0000313" key="3">
    <source>
        <dbReference type="Proteomes" id="UP000184212"/>
    </source>
</evidence>
<name>A0A1M5LU37_9BACT</name>
<dbReference type="RefSeq" id="WP_178377039.1">
    <property type="nucleotide sequence ID" value="NZ_FQWQ01000001.1"/>
</dbReference>
<dbReference type="AlphaFoldDB" id="A0A1M5LU37"/>